<feature type="disulfide bond" evidence="14">
    <location>
        <begin position="150"/>
        <end position="159"/>
    </location>
</feature>
<feature type="region of interest" description="Disordered" evidence="16">
    <location>
        <begin position="478"/>
        <end position="498"/>
    </location>
</feature>
<dbReference type="GO" id="GO:0051239">
    <property type="term" value="P:regulation of multicellular organismal process"/>
    <property type="evidence" value="ECO:0007669"/>
    <property type="project" value="UniProtKB-ARBA"/>
</dbReference>
<evidence type="ECO:0000256" key="7">
    <source>
        <dbReference type="ARBA" id="ARBA00022737"/>
    </source>
</evidence>
<evidence type="ECO:0000256" key="1">
    <source>
        <dbReference type="ARBA" id="ARBA00004251"/>
    </source>
</evidence>
<keyword evidence="10 15" id="KW-0472">Membrane</keyword>
<dbReference type="OrthoDB" id="5912267at2759"/>
<dbReference type="Gene3D" id="2.10.25.10">
    <property type="entry name" value="Laminin"/>
    <property type="match status" value="3"/>
</dbReference>
<evidence type="ECO:0000259" key="19">
    <source>
        <dbReference type="PROSITE" id="PS51051"/>
    </source>
</evidence>
<dbReference type="AlphaFoldDB" id="A0A2G5T8K1"/>
<keyword evidence="6 15" id="KW-0732">Signal</keyword>
<evidence type="ECO:0000256" key="4">
    <source>
        <dbReference type="ARBA" id="ARBA00022536"/>
    </source>
</evidence>
<keyword evidence="11 13" id="KW-1015">Disulfide bond</keyword>
<feature type="transmembrane region" description="Helical" evidence="17">
    <location>
        <begin position="408"/>
        <end position="430"/>
    </location>
</feature>
<dbReference type="FunFam" id="2.10.25.10:FF:001016">
    <property type="entry name" value="Delta-like protein"/>
    <property type="match status" value="1"/>
</dbReference>
<dbReference type="FunFam" id="2.10.25.10:FF:000699">
    <property type="entry name" value="Uncharacterized protein, isoform C"/>
    <property type="match status" value="1"/>
</dbReference>
<dbReference type="InterPro" id="IPR001774">
    <property type="entry name" value="DSL"/>
</dbReference>
<keyword evidence="5 15" id="KW-0812">Transmembrane</keyword>
<dbReference type="InterPro" id="IPR001881">
    <property type="entry name" value="EGF-like_Ca-bd_dom"/>
</dbReference>
<evidence type="ECO:0000256" key="15">
    <source>
        <dbReference type="RuleBase" id="RU280815"/>
    </source>
</evidence>
<dbReference type="InterPro" id="IPR051022">
    <property type="entry name" value="Notch_Cell-Fate_Det"/>
</dbReference>
<dbReference type="CDD" id="cd00054">
    <property type="entry name" value="EGF_CA"/>
    <property type="match status" value="1"/>
</dbReference>
<dbReference type="GO" id="GO:0007154">
    <property type="term" value="P:cell communication"/>
    <property type="evidence" value="ECO:0007669"/>
    <property type="project" value="InterPro"/>
</dbReference>
<evidence type="ECO:0000256" key="10">
    <source>
        <dbReference type="ARBA" id="ARBA00023136"/>
    </source>
</evidence>
<dbReference type="GO" id="GO:0005886">
    <property type="term" value="C:plasma membrane"/>
    <property type="evidence" value="ECO:0007669"/>
    <property type="project" value="UniProtKB-SubCell"/>
</dbReference>
<dbReference type="PROSITE" id="PS50026">
    <property type="entry name" value="EGF_3"/>
    <property type="match status" value="3"/>
</dbReference>
<dbReference type="GO" id="GO:0032991">
    <property type="term" value="C:protein-containing complex"/>
    <property type="evidence" value="ECO:0007669"/>
    <property type="project" value="TreeGrafter"/>
</dbReference>
<dbReference type="Pfam" id="PF07974">
    <property type="entry name" value="EGF_2"/>
    <property type="match status" value="1"/>
</dbReference>
<keyword evidence="3" id="KW-1003">Cell membrane</keyword>
<dbReference type="STRING" id="1611254.A0A2G5T8K1"/>
<feature type="disulfide bond" evidence="13">
    <location>
        <begin position="288"/>
        <end position="297"/>
    </location>
</feature>
<proteinExistence type="predicted"/>
<evidence type="ECO:0000256" key="14">
    <source>
        <dbReference type="PROSITE-ProRule" id="PRU00377"/>
    </source>
</evidence>
<dbReference type="InterPro" id="IPR000742">
    <property type="entry name" value="EGF"/>
</dbReference>
<reference evidence="21" key="1">
    <citation type="submission" date="2017-10" db="EMBL/GenBank/DDBJ databases">
        <title>Rapid genome shrinkage in a self-fertile nematode reveals novel sperm competition proteins.</title>
        <authorList>
            <person name="Yin D."/>
            <person name="Schwarz E.M."/>
            <person name="Thomas C.G."/>
            <person name="Felde R.L."/>
            <person name="Korf I.F."/>
            <person name="Cutter A.D."/>
            <person name="Schartner C.M."/>
            <person name="Ralston E.J."/>
            <person name="Meyer B.J."/>
            <person name="Haag E.S."/>
        </authorList>
    </citation>
    <scope>NUCLEOTIDE SEQUENCE [LARGE SCALE GENOMIC DNA]</scope>
    <source>
        <strain evidence="21">JU1422</strain>
    </source>
</reference>
<keyword evidence="7 15" id="KW-0677">Repeat</keyword>
<dbReference type="Gene3D" id="2.10.25.140">
    <property type="match status" value="1"/>
</dbReference>
<evidence type="ECO:0000256" key="16">
    <source>
        <dbReference type="SAM" id="MobiDB-lite"/>
    </source>
</evidence>
<dbReference type="PROSITE" id="PS51051">
    <property type="entry name" value="DSL"/>
    <property type="match status" value="1"/>
</dbReference>
<dbReference type="PANTHER" id="PTHR24049:SF22">
    <property type="entry name" value="DROSOPHILA CRUMBS HOMOLOG"/>
    <property type="match status" value="1"/>
</dbReference>
<keyword evidence="2 15" id="KW-0217">Developmental protein</keyword>
<keyword evidence="21" id="KW-1185">Reference proteome</keyword>
<dbReference type="SMART" id="SM00051">
    <property type="entry name" value="DSL"/>
    <property type="match status" value="1"/>
</dbReference>
<evidence type="ECO:0000256" key="6">
    <source>
        <dbReference type="ARBA" id="ARBA00022729"/>
    </source>
</evidence>
<evidence type="ECO:0000256" key="13">
    <source>
        <dbReference type="PROSITE-ProRule" id="PRU00076"/>
    </source>
</evidence>
<dbReference type="Pfam" id="PF01414">
    <property type="entry name" value="DSL"/>
    <property type="match status" value="1"/>
</dbReference>
<comment type="subcellular location">
    <subcellularLocation>
        <location evidence="1">Cell membrane</location>
        <topology evidence="1">Single-pass type I membrane protein</topology>
    </subcellularLocation>
    <subcellularLocation>
        <location evidence="15">Membrane</location>
        <topology evidence="15">Single-pass type I membrane protein</topology>
    </subcellularLocation>
</comment>
<dbReference type="GO" id="GO:0007157">
    <property type="term" value="P:heterophilic cell-cell adhesion via plasma membrane cell adhesion molecules"/>
    <property type="evidence" value="ECO:0007669"/>
    <property type="project" value="TreeGrafter"/>
</dbReference>
<feature type="disulfide bond" evidence="13">
    <location>
        <begin position="195"/>
        <end position="205"/>
    </location>
</feature>
<feature type="domain" description="EGF-like" evidence="18">
    <location>
        <begin position="258"/>
        <end position="298"/>
    </location>
</feature>
<evidence type="ECO:0000256" key="2">
    <source>
        <dbReference type="ARBA" id="ARBA00022473"/>
    </source>
</evidence>
<dbReference type="PANTHER" id="PTHR24049">
    <property type="entry name" value="CRUMBS FAMILY MEMBER"/>
    <property type="match status" value="1"/>
</dbReference>
<keyword evidence="12" id="KW-0325">Glycoprotein</keyword>
<comment type="caution">
    <text evidence="20">The sequence shown here is derived from an EMBL/GenBank/DDBJ whole genome shotgun (WGS) entry which is preliminary data.</text>
</comment>
<name>A0A2G5T8K1_9PELO</name>
<evidence type="ECO:0000256" key="12">
    <source>
        <dbReference type="ARBA" id="ARBA00023180"/>
    </source>
</evidence>
<evidence type="ECO:0000313" key="20">
    <source>
        <dbReference type="EMBL" id="PIC23431.1"/>
    </source>
</evidence>
<accession>A0A2G5T8K1</accession>
<protein>
    <recommendedName>
        <fullName evidence="15">Delta-like protein</fullName>
    </recommendedName>
</protein>
<evidence type="ECO:0000256" key="9">
    <source>
        <dbReference type="ARBA" id="ARBA00022989"/>
    </source>
</evidence>
<dbReference type="SMART" id="SM00179">
    <property type="entry name" value="EGF_CA"/>
    <property type="match status" value="2"/>
</dbReference>
<comment type="caution">
    <text evidence="13">Lacks conserved residue(s) required for the propagation of feature annotation.</text>
</comment>
<comment type="function">
    <text evidence="15">Putative Notch ligand involved in the mediation of Notch signaling.</text>
</comment>
<feature type="domain" description="DSL" evidence="19">
    <location>
        <begin position="148"/>
        <end position="190"/>
    </location>
</feature>
<dbReference type="GO" id="GO:0030154">
    <property type="term" value="P:cell differentiation"/>
    <property type="evidence" value="ECO:0007669"/>
    <property type="project" value="UniProtKB-KW"/>
</dbReference>
<dbReference type="PROSITE" id="PS01186">
    <property type="entry name" value="EGF_2"/>
    <property type="match status" value="2"/>
</dbReference>
<gene>
    <name evidence="20" type="primary">Cni-apx-1</name>
    <name evidence="20" type="synonym">Cnig_chr_V.g17136</name>
    <name evidence="20" type="ORF">B9Z55_017136</name>
</gene>
<evidence type="ECO:0000256" key="5">
    <source>
        <dbReference type="ARBA" id="ARBA00022692"/>
    </source>
</evidence>
<evidence type="ECO:0000313" key="21">
    <source>
        <dbReference type="Proteomes" id="UP000230233"/>
    </source>
</evidence>
<feature type="disulfide bond" evidence="13">
    <location>
        <begin position="332"/>
        <end position="341"/>
    </location>
</feature>
<keyword evidence="4 13" id="KW-0245">EGF-like domain</keyword>
<dbReference type="SMART" id="SM00181">
    <property type="entry name" value="EGF"/>
    <property type="match status" value="4"/>
</dbReference>
<feature type="disulfide bond" evidence="13">
    <location>
        <begin position="213"/>
        <end position="222"/>
    </location>
</feature>
<evidence type="ECO:0000259" key="18">
    <source>
        <dbReference type="PROSITE" id="PS50026"/>
    </source>
</evidence>
<keyword evidence="9 15" id="KW-1133">Transmembrane helix</keyword>
<dbReference type="FunFam" id="2.10.25.10:FF:000744">
    <property type="entry name" value="Delta-like protein"/>
    <property type="match status" value="1"/>
</dbReference>
<dbReference type="InterPro" id="IPR013111">
    <property type="entry name" value="EGF_extracell"/>
</dbReference>
<dbReference type="Proteomes" id="UP000230233">
    <property type="component" value="Chromosome V"/>
</dbReference>
<feature type="domain" description="EGF-like" evidence="18">
    <location>
        <begin position="191"/>
        <end position="223"/>
    </location>
</feature>
<dbReference type="Pfam" id="PF25337">
    <property type="entry name" value="C2_N_APX"/>
    <property type="match status" value="1"/>
</dbReference>
<dbReference type="GO" id="GO:0045197">
    <property type="term" value="P:establishment or maintenance of epithelial cell apical/basal polarity"/>
    <property type="evidence" value="ECO:0007669"/>
    <property type="project" value="TreeGrafter"/>
</dbReference>
<dbReference type="GO" id="GO:0005509">
    <property type="term" value="F:calcium ion binding"/>
    <property type="evidence" value="ECO:0007669"/>
    <property type="project" value="InterPro"/>
</dbReference>
<sequence length="521" mass="56784">MGFYWSKYGHFTRPSCTMTNSSTIITASTLILILILAPSTHASGTIELLVTSPRTILLEPTVCANFECAAPDELSSPRKVQGELRFNTGRYQGESREAIDVHLKVIEPGTNAILAIEHHRPLADNEWNRVPIVVTTSSGFNVTVQLRNKCDSNYHGHRCGSYCIPSPDHHWDCSPQGQRRCLPGWTGGDCSTPICASGCNGHGKCVAPNQCACINGYKGAQCEQCVPRAGCLNGKCHNDVPNTCKCRDGFIGDRCDIDVQVCSIEKPCANGGRCSIDTKSPNGYKCECPFDFLGPQCKTPLSSVKCSATAKDVCQNGGACISMDDRTIQCKCRPGFTGKFCEYGTHGDCSTLKCTSPTATCHMSGDLPICVESNEDVTTTATTMKSLKVLTKKRKMEQEAAPIEQDPLLVISLLLLSVIGLILAIILGYFRYYVRVRDVNAAVSTLPMTMSPTSKVSTSSRPPVYKVCIIDTECGISSDQHHPRHHNSPPPAYTSPMMPRVYRSLPQTTDDDTFRSPSRKC</sequence>
<feature type="disulfide bond" evidence="14">
    <location>
        <begin position="181"/>
        <end position="190"/>
    </location>
</feature>
<evidence type="ECO:0000256" key="3">
    <source>
        <dbReference type="ARBA" id="ARBA00022475"/>
    </source>
</evidence>
<dbReference type="FunFam" id="2.10.25.140:FF:000002">
    <property type="entry name" value="Delta-like protein"/>
    <property type="match status" value="1"/>
</dbReference>
<dbReference type="InterPro" id="IPR057536">
    <property type="entry name" value="C2_N_APX"/>
</dbReference>
<keyword evidence="8" id="KW-0221">Differentiation</keyword>
<feature type="domain" description="EGF-like" evidence="18">
    <location>
        <begin position="302"/>
        <end position="342"/>
    </location>
</feature>
<dbReference type="PROSITE" id="PS00022">
    <property type="entry name" value="EGF_1"/>
    <property type="match status" value="4"/>
</dbReference>
<dbReference type="EMBL" id="PDUG01000005">
    <property type="protein sequence ID" value="PIC23431.1"/>
    <property type="molecule type" value="Genomic_DNA"/>
</dbReference>
<evidence type="ECO:0000256" key="11">
    <source>
        <dbReference type="ARBA" id="ARBA00023157"/>
    </source>
</evidence>
<evidence type="ECO:0000256" key="8">
    <source>
        <dbReference type="ARBA" id="ARBA00022782"/>
    </source>
</evidence>
<evidence type="ECO:0000256" key="17">
    <source>
        <dbReference type="SAM" id="Phobius"/>
    </source>
</evidence>
<dbReference type="SUPFAM" id="SSF57196">
    <property type="entry name" value="EGF/Laminin"/>
    <property type="match status" value="2"/>
</dbReference>
<organism evidence="20 21">
    <name type="scientific">Caenorhabditis nigoni</name>
    <dbReference type="NCBI Taxonomy" id="1611254"/>
    <lineage>
        <taxon>Eukaryota</taxon>
        <taxon>Metazoa</taxon>
        <taxon>Ecdysozoa</taxon>
        <taxon>Nematoda</taxon>
        <taxon>Chromadorea</taxon>
        <taxon>Rhabditida</taxon>
        <taxon>Rhabditina</taxon>
        <taxon>Rhabditomorpha</taxon>
        <taxon>Rhabditoidea</taxon>
        <taxon>Rhabditidae</taxon>
        <taxon>Peloderinae</taxon>
        <taxon>Caenorhabditis</taxon>
    </lineage>
</organism>
<dbReference type="Pfam" id="PF00008">
    <property type="entry name" value="EGF"/>
    <property type="match status" value="1"/>
</dbReference>